<evidence type="ECO:0000313" key="2">
    <source>
        <dbReference type="Proteomes" id="UP000504611"/>
    </source>
</evidence>
<gene>
    <name evidence="3" type="primary">LOC104967213</name>
</gene>
<feature type="compositionally biased region" description="Basic and acidic residues" evidence="1">
    <location>
        <begin position="161"/>
        <end position="185"/>
    </location>
</feature>
<feature type="compositionally biased region" description="Polar residues" evidence="1">
    <location>
        <begin position="122"/>
        <end position="141"/>
    </location>
</feature>
<sequence>MRQSDCLWLMYQRAHQTSPQEVCGVLKKMLVVANPCIPLFSPQPLCFLLSFTSRPSYSIFVSQNDSAVDSNKADPPESLNTLLADISLDDVQSTPAESPPSFKPPPPPGVQRRPTRRDPVNKSPSSESSQSGLYFTAPSNHQHSREPGHAPALPSLHKREHPRDPSRDYAVIKKREPTVPSRREQIAAAQLSKLTQHNIGPFPRVLSPSRGTRPAAPSPSPPPPPPLPAPPPPPSLPFKPVSMSKAPPSSPGSKQQFVTVEVHRPNAEPDVNEVRPLPQTRGGALSQLSDSGQTLSEDSGVDIAESGHISKDSITHFSHTRHPRDTQGGGGDHPSKPVRGRFTTAVRQTWMDEWIHC</sequence>
<feature type="compositionally biased region" description="Pro residues" evidence="1">
    <location>
        <begin position="97"/>
        <end position="109"/>
    </location>
</feature>
<keyword evidence="2" id="KW-1185">Reference proteome</keyword>
<feature type="compositionally biased region" description="Pro residues" evidence="1">
    <location>
        <begin position="216"/>
        <end position="237"/>
    </location>
</feature>
<name>A0A6I9Q1U1_9TELE</name>
<proteinExistence type="predicted"/>
<reference evidence="3" key="1">
    <citation type="submission" date="2025-08" db="UniProtKB">
        <authorList>
            <consortium name="RefSeq"/>
        </authorList>
    </citation>
    <scope>IDENTIFICATION</scope>
    <source>
        <tissue evidence="3">Muscle</tissue>
    </source>
</reference>
<feature type="region of interest" description="Disordered" evidence="1">
    <location>
        <begin position="91"/>
        <end position="341"/>
    </location>
</feature>
<dbReference type="GeneID" id="104967213"/>
<dbReference type="KEGG" id="ncc:104967213"/>
<dbReference type="OrthoDB" id="10029564at2759"/>
<dbReference type="RefSeq" id="XP_010794932.1">
    <property type="nucleotide sequence ID" value="XM_010796630.1"/>
</dbReference>
<accession>A0A6I9Q1U1</accession>
<evidence type="ECO:0000313" key="3">
    <source>
        <dbReference type="RefSeq" id="XP_010794932.1"/>
    </source>
</evidence>
<evidence type="ECO:0000256" key="1">
    <source>
        <dbReference type="SAM" id="MobiDB-lite"/>
    </source>
</evidence>
<protein>
    <submittedName>
        <fullName evidence="3">Whirlin-like</fullName>
    </submittedName>
</protein>
<dbReference type="AlphaFoldDB" id="A0A6I9Q1U1"/>
<dbReference type="Proteomes" id="UP000504611">
    <property type="component" value="Unplaced"/>
</dbReference>
<organism evidence="2 3">
    <name type="scientific">Notothenia coriiceps</name>
    <name type="common">black rockcod</name>
    <dbReference type="NCBI Taxonomy" id="8208"/>
    <lineage>
        <taxon>Eukaryota</taxon>
        <taxon>Metazoa</taxon>
        <taxon>Chordata</taxon>
        <taxon>Craniata</taxon>
        <taxon>Vertebrata</taxon>
        <taxon>Euteleostomi</taxon>
        <taxon>Actinopterygii</taxon>
        <taxon>Neopterygii</taxon>
        <taxon>Teleostei</taxon>
        <taxon>Neoteleostei</taxon>
        <taxon>Acanthomorphata</taxon>
        <taxon>Eupercaria</taxon>
        <taxon>Perciformes</taxon>
        <taxon>Notothenioidei</taxon>
        <taxon>Nototheniidae</taxon>
        <taxon>Notothenia</taxon>
    </lineage>
</organism>
<feature type="compositionally biased region" description="Polar residues" evidence="1">
    <location>
        <begin position="286"/>
        <end position="297"/>
    </location>
</feature>